<evidence type="ECO:0000313" key="8">
    <source>
        <dbReference type="EMBL" id="VYS49485.1"/>
    </source>
</evidence>
<reference evidence="8 9" key="1">
    <citation type="submission" date="2019-11" db="EMBL/GenBank/DDBJ databases">
        <authorList>
            <person name="Jiao W.-B."/>
            <person name="Schneeberger K."/>
        </authorList>
    </citation>
    <scope>NUCLEOTIDE SEQUENCE [LARGE SCALE GENOMIC DNA]</scope>
    <source>
        <strain evidence="9">cv. An-1</strain>
    </source>
</reference>
<feature type="domain" description="Defensin-like" evidence="7">
    <location>
        <begin position="38"/>
        <end position="82"/>
    </location>
</feature>
<sequence length="84" mass="9581">MDIRKTYVIIFFVGILTISFSSYNIGQTRLVVIQEQEPHCIGPCEIAFGNRPCNEECTSQQYAYGFCDYQTKGEDNPQCCCYTS</sequence>
<dbReference type="GO" id="GO:0050832">
    <property type="term" value="P:defense response to fungus"/>
    <property type="evidence" value="ECO:0007669"/>
    <property type="project" value="UniProtKB-KW"/>
</dbReference>
<dbReference type="GO" id="GO:0031640">
    <property type="term" value="P:killing of cells of another organism"/>
    <property type="evidence" value="ECO:0007669"/>
    <property type="project" value="UniProtKB-KW"/>
</dbReference>
<dbReference type="Proteomes" id="UP000426265">
    <property type="component" value="Unassembled WGS sequence"/>
</dbReference>
<evidence type="ECO:0000256" key="4">
    <source>
        <dbReference type="ARBA" id="ARBA00022821"/>
    </source>
</evidence>
<evidence type="ECO:0000259" key="7">
    <source>
        <dbReference type="Pfam" id="PF24552"/>
    </source>
</evidence>
<comment type="similarity">
    <text evidence="1">Belongs to the DEFL family.</text>
</comment>
<dbReference type="KEGG" id="ath:AT1G59833"/>
<keyword evidence="6" id="KW-0812">Transmembrane</keyword>
<dbReference type="InterPro" id="IPR056373">
    <property type="entry name" value="Defensin-like_dom"/>
</dbReference>
<name>A0A654EL23_ARATH</name>
<evidence type="ECO:0000256" key="2">
    <source>
        <dbReference type="ARBA" id="ARBA00022529"/>
    </source>
</evidence>
<keyword evidence="3" id="KW-0295">Fungicide</keyword>
<dbReference type="RefSeq" id="NP_001031209.1">
    <property type="nucleotide sequence ID" value="NM_001036132.1"/>
</dbReference>
<keyword evidence="5" id="KW-1015">Disulfide bond</keyword>
<keyword evidence="6" id="KW-0472">Membrane</keyword>
<protein>
    <recommendedName>
        <fullName evidence="7">Defensin-like domain-containing protein</fullName>
    </recommendedName>
</protein>
<feature type="transmembrane region" description="Helical" evidence="6">
    <location>
        <begin position="7"/>
        <end position="26"/>
    </location>
</feature>
<evidence type="ECO:0000313" key="9">
    <source>
        <dbReference type="Proteomes" id="UP000426265"/>
    </source>
</evidence>
<evidence type="ECO:0000256" key="3">
    <source>
        <dbReference type="ARBA" id="ARBA00022577"/>
    </source>
</evidence>
<dbReference type="EMBL" id="CACRSJ010000104">
    <property type="protein sequence ID" value="VYS49485.1"/>
    <property type="molecule type" value="Genomic_DNA"/>
</dbReference>
<keyword evidence="2" id="KW-0929">Antimicrobial</keyword>
<accession>A0A654EL23</accession>
<dbReference type="SMR" id="A0A654EL23"/>
<evidence type="ECO:0000256" key="5">
    <source>
        <dbReference type="ARBA" id="ARBA00023157"/>
    </source>
</evidence>
<evidence type="ECO:0000256" key="1">
    <source>
        <dbReference type="ARBA" id="ARBA00006722"/>
    </source>
</evidence>
<keyword evidence="6" id="KW-1133">Transmembrane helix</keyword>
<dbReference type="Pfam" id="PF24552">
    <property type="entry name" value="Defensin"/>
    <property type="match status" value="1"/>
</dbReference>
<proteinExistence type="inferred from homology"/>
<gene>
    <name evidence="8" type="ORF">AN1_LOCUS4962</name>
</gene>
<organism evidence="8 9">
    <name type="scientific">Arabidopsis thaliana</name>
    <name type="common">Mouse-ear cress</name>
    <dbReference type="NCBI Taxonomy" id="3702"/>
    <lineage>
        <taxon>Eukaryota</taxon>
        <taxon>Viridiplantae</taxon>
        <taxon>Streptophyta</taxon>
        <taxon>Embryophyta</taxon>
        <taxon>Tracheophyta</taxon>
        <taxon>Spermatophyta</taxon>
        <taxon>Magnoliopsida</taxon>
        <taxon>eudicotyledons</taxon>
        <taxon>Gunneridae</taxon>
        <taxon>Pentapetalae</taxon>
        <taxon>rosids</taxon>
        <taxon>malvids</taxon>
        <taxon>Brassicales</taxon>
        <taxon>Brassicaceae</taxon>
        <taxon>Camelineae</taxon>
        <taxon>Arabidopsis</taxon>
    </lineage>
</organism>
<keyword evidence="4" id="KW-0611">Plant defense</keyword>
<dbReference type="ExpressionAtlas" id="A0A654EL23">
    <property type="expression patterns" value="baseline"/>
</dbReference>
<evidence type="ECO:0000256" key="6">
    <source>
        <dbReference type="SAM" id="Phobius"/>
    </source>
</evidence>
<dbReference type="AlphaFoldDB" id="A0A654EL23"/>